<keyword evidence="1" id="KW-0812">Transmembrane</keyword>
<dbReference type="Proteomes" id="UP000619293">
    <property type="component" value="Unassembled WGS sequence"/>
</dbReference>
<feature type="domain" description="Phosphatidic acid phosphatase type 2/haloperoxidase" evidence="2">
    <location>
        <begin position="91"/>
        <end position="204"/>
    </location>
</feature>
<proteinExistence type="predicted"/>
<keyword evidence="1" id="KW-0472">Membrane</keyword>
<comment type="caution">
    <text evidence="3">The sequence shown here is derived from an EMBL/GenBank/DDBJ whole genome shotgun (WGS) entry which is preliminary data.</text>
</comment>
<dbReference type="RefSeq" id="WP_191839831.1">
    <property type="nucleotide sequence ID" value="NZ_BAAALB010000047.1"/>
</dbReference>
<organism evidence="3 4">
    <name type="scientific">Catellatospora chokoriensis</name>
    <dbReference type="NCBI Taxonomy" id="310353"/>
    <lineage>
        <taxon>Bacteria</taxon>
        <taxon>Bacillati</taxon>
        <taxon>Actinomycetota</taxon>
        <taxon>Actinomycetes</taxon>
        <taxon>Micromonosporales</taxon>
        <taxon>Micromonosporaceae</taxon>
        <taxon>Catellatospora</taxon>
    </lineage>
</organism>
<name>A0A8J3JZA4_9ACTN</name>
<evidence type="ECO:0000313" key="3">
    <source>
        <dbReference type="EMBL" id="GIF93846.1"/>
    </source>
</evidence>
<dbReference type="Pfam" id="PF01569">
    <property type="entry name" value="PAP2"/>
    <property type="match status" value="1"/>
</dbReference>
<feature type="transmembrane region" description="Helical" evidence="1">
    <location>
        <begin position="161"/>
        <end position="184"/>
    </location>
</feature>
<feature type="transmembrane region" description="Helical" evidence="1">
    <location>
        <begin position="135"/>
        <end position="154"/>
    </location>
</feature>
<dbReference type="InterPro" id="IPR000326">
    <property type="entry name" value="PAP2/HPO"/>
</dbReference>
<dbReference type="AlphaFoldDB" id="A0A8J3JZA4"/>
<feature type="transmembrane region" description="Helical" evidence="1">
    <location>
        <begin position="190"/>
        <end position="210"/>
    </location>
</feature>
<protein>
    <recommendedName>
        <fullName evidence="2">Phosphatidic acid phosphatase type 2/haloperoxidase domain-containing protein</fullName>
    </recommendedName>
</protein>
<evidence type="ECO:0000313" key="4">
    <source>
        <dbReference type="Proteomes" id="UP000619293"/>
    </source>
</evidence>
<feature type="transmembrane region" description="Helical" evidence="1">
    <location>
        <begin position="92"/>
        <end position="115"/>
    </location>
</feature>
<dbReference type="PANTHER" id="PTHR14969:SF13">
    <property type="entry name" value="AT30094P"/>
    <property type="match status" value="1"/>
</dbReference>
<reference evidence="3 4" key="1">
    <citation type="submission" date="2021-01" db="EMBL/GenBank/DDBJ databases">
        <title>Whole genome shotgun sequence of Catellatospora chokoriensis NBRC 107358.</title>
        <authorList>
            <person name="Komaki H."/>
            <person name="Tamura T."/>
        </authorList>
    </citation>
    <scope>NUCLEOTIDE SEQUENCE [LARGE SCALE GENOMIC DNA]</scope>
    <source>
        <strain evidence="3 4">NBRC 107358</strain>
    </source>
</reference>
<accession>A0A8J3JZA4</accession>
<gene>
    <name evidence="3" type="ORF">Cch02nite_72900</name>
</gene>
<keyword evidence="1" id="KW-1133">Transmembrane helix</keyword>
<evidence type="ECO:0000256" key="1">
    <source>
        <dbReference type="SAM" id="Phobius"/>
    </source>
</evidence>
<evidence type="ECO:0000259" key="2">
    <source>
        <dbReference type="SMART" id="SM00014"/>
    </source>
</evidence>
<feature type="transmembrane region" description="Helical" evidence="1">
    <location>
        <begin position="12"/>
        <end position="33"/>
    </location>
</feature>
<dbReference type="SMART" id="SM00014">
    <property type="entry name" value="acidPPc"/>
    <property type="match status" value="1"/>
</dbReference>
<dbReference type="InterPro" id="IPR036938">
    <property type="entry name" value="PAP2/HPO_sf"/>
</dbReference>
<sequence length="216" mass="23486">MLVHSDARRRWLWTAAAAVAAYALLTVAVEVTWPPLVERDAVVSAAAHRLALEYPMWRAVMSAVTRTGDTVVLLSVLAFTLGFLLRRRMLAHLAFVCAAVAASATLRLVVHALVARDRPEGMLALAAGWSYPSGHTSHFATAALLLLMLVWPLLWARWQRIALVATVGGWAVLVGASRVALVVHWPSDVLGGWLVALAAVPFALMTHAVWRNHSRP</sequence>
<dbReference type="Gene3D" id="1.20.144.10">
    <property type="entry name" value="Phosphatidic acid phosphatase type 2/haloperoxidase"/>
    <property type="match status" value="1"/>
</dbReference>
<dbReference type="PANTHER" id="PTHR14969">
    <property type="entry name" value="SPHINGOSINE-1-PHOSPHATE PHOSPHOHYDROLASE"/>
    <property type="match status" value="1"/>
</dbReference>
<dbReference type="EMBL" id="BONG01000074">
    <property type="protein sequence ID" value="GIF93846.1"/>
    <property type="molecule type" value="Genomic_DNA"/>
</dbReference>
<keyword evidence="4" id="KW-1185">Reference proteome</keyword>
<dbReference type="SUPFAM" id="SSF48317">
    <property type="entry name" value="Acid phosphatase/Vanadium-dependent haloperoxidase"/>
    <property type="match status" value="1"/>
</dbReference>
<feature type="transmembrane region" description="Helical" evidence="1">
    <location>
        <begin position="63"/>
        <end position="85"/>
    </location>
</feature>